<evidence type="ECO:0000313" key="1">
    <source>
        <dbReference type="EMBL" id="MBB4856760.1"/>
    </source>
</evidence>
<reference evidence="1 2" key="1">
    <citation type="submission" date="2020-08" db="EMBL/GenBank/DDBJ databases">
        <title>Functional genomics of gut bacteria from endangered species of beetles.</title>
        <authorList>
            <person name="Carlos-Shanley C."/>
        </authorList>
    </citation>
    <scope>NUCLEOTIDE SEQUENCE [LARGE SCALE GENOMIC DNA]</scope>
    <source>
        <strain evidence="1 2">S00245</strain>
    </source>
</reference>
<organism evidence="1 2">
    <name type="scientific">Novosphingobium chloroacetimidivorans</name>
    <dbReference type="NCBI Taxonomy" id="1428314"/>
    <lineage>
        <taxon>Bacteria</taxon>
        <taxon>Pseudomonadati</taxon>
        <taxon>Pseudomonadota</taxon>
        <taxon>Alphaproteobacteria</taxon>
        <taxon>Sphingomonadales</taxon>
        <taxon>Sphingomonadaceae</taxon>
        <taxon>Novosphingobium</taxon>
    </lineage>
</organism>
<proteinExistence type="predicted"/>
<evidence type="ECO:0000313" key="2">
    <source>
        <dbReference type="Proteomes" id="UP000555448"/>
    </source>
</evidence>
<protein>
    <recommendedName>
        <fullName evidence="3">Vgr related protein</fullName>
    </recommendedName>
</protein>
<sequence>MFGKAIDCDPVRVTRRRWFPFQPVDTLMAPCGHVHFHPRSQLYVDDFAVAGPQAQALFLHEMTHVWQTQHRGRWYLPLMRHPLCRYDYTLRPGWRLERYGLEQQAEIVRHVFLLERGMHVPGAPPLESYRGVLPFR</sequence>
<accession>A0A7W7NV39</accession>
<dbReference type="Proteomes" id="UP000555448">
    <property type="component" value="Unassembled WGS sequence"/>
</dbReference>
<evidence type="ECO:0008006" key="3">
    <source>
        <dbReference type="Google" id="ProtNLM"/>
    </source>
</evidence>
<dbReference type="AlphaFoldDB" id="A0A7W7NV39"/>
<gene>
    <name evidence="1" type="ORF">HNO88_000057</name>
</gene>
<dbReference type="EMBL" id="JACHLR010000001">
    <property type="protein sequence ID" value="MBB4856760.1"/>
    <property type="molecule type" value="Genomic_DNA"/>
</dbReference>
<comment type="caution">
    <text evidence="1">The sequence shown here is derived from an EMBL/GenBank/DDBJ whole genome shotgun (WGS) entry which is preliminary data.</text>
</comment>
<keyword evidence="2" id="KW-1185">Reference proteome</keyword>
<name>A0A7W7NV39_9SPHN</name>
<dbReference type="RefSeq" id="WP_246381069.1">
    <property type="nucleotide sequence ID" value="NZ_JACHLR010000001.1"/>
</dbReference>